<accession>A0A3B0V5T0</accession>
<sequence>MDISSNEFKNKLKELCDSNWKAKAIMDANNNDFAILPRHQKKMFLNAMKIEEVTATIKA</sequence>
<dbReference type="EMBL" id="UOEW01000214">
    <property type="protein sequence ID" value="VAW38925.1"/>
    <property type="molecule type" value="Genomic_DNA"/>
</dbReference>
<dbReference type="AlphaFoldDB" id="A0A3B0V5T0"/>
<organism evidence="1">
    <name type="scientific">hydrothermal vent metagenome</name>
    <dbReference type="NCBI Taxonomy" id="652676"/>
    <lineage>
        <taxon>unclassified sequences</taxon>
        <taxon>metagenomes</taxon>
        <taxon>ecological metagenomes</taxon>
    </lineage>
</organism>
<reference evidence="1" key="1">
    <citation type="submission" date="2018-06" db="EMBL/GenBank/DDBJ databases">
        <authorList>
            <person name="Zhirakovskaya E."/>
        </authorList>
    </citation>
    <scope>NUCLEOTIDE SEQUENCE</scope>
</reference>
<evidence type="ECO:0000313" key="1">
    <source>
        <dbReference type="EMBL" id="VAW38925.1"/>
    </source>
</evidence>
<protein>
    <submittedName>
        <fullName evidence="1">Uncharacterized protein</fullName>
    </submittedName>
</protein>
<name>A0A3B0V5T0_9ZZZZ</name>
<proteinExistence type="predicted"/>
<gene>
    <name evidence="1" type="ORF">MNBD_GAMMA01-1315</name>
</gene>